<dbReference type="Proteomes" id="UP000315677">
    <property type="component" value="Unassembled WGS sequence"/>
</dbReference>
<reference evidence="1 2" key="1">
    <citation type="submission" date="2019-06" db="EMBL/GenBank/DDBJ databases">
        <title>Sequencing the genomes of 1000 actinobacteria strains.</title>
        <authorList>
            <person name="Klenk H.-P."/>
        </authorList>
    </citation>
    <scope>NUCLEOTIDE SEQUENCE [LARGE SCALE GENOMIC DNA]</scope>
    <source>
        <strain evidence="1 2">DSM 45301</strain>
    </source>
</reference>
<evidence type="ECO:0000313" key="1">
    <source>
        <dbReference type="EMBL" id="TQM11486.1"/>
    </source>
</evidence>
<proteinExistence type="predicted"/>
<name>A0A543DQ86_9PSEU</name>
<accession>A0A543DQ86</accession>
<evidence type="ECO:0000313" key="2">
    <source>
        <dbReference type="Proteomes" id="UP000315677"/>
    </source>
</evidence>
<gene>
    <name evidence="1" type="ORF">FB558_4049</name>
</gene>
<organism evidence="1 2">
    <name type="scientific">Pseudonocardia kunmingensis</name>
    <dbReference type="NCBI Taxonomy" id="630975"/>
    <lineage>
        <taxon>Bacteria</taxon>
        <taxon>Bacillati</taxon>
        <taxon>Actinomycetota</taxon>
        <taxon>Actinomycetes</taxon>
        <taxon>Pseudonocardiales</taxon>
        <taxon>Pseudonocardiaceae</taxon>
        <taxon>Pseudonocardia</taxon>
    </lineage>
</organism>
<protein>
    <submittedName>
        <fullName evidence="1">Uncharacterized protein</fullName>
    </submittedName>
</protein>
<dbReference type="AlphaFoldDB" id="A0A543DQ86"/>
<keyword evidence="2" id="KW-1185">Reference proteome</keyword>
<dbReference type="EMBL" id="VFPA01000002">
    <property type="protein sequence ID" value="TQM11486.1"/>
    <property type="molecule type" value="Genomic_DNA"/>
</dbReference>
<sequence length="38" mass="4157">MFIAGQYASDAEGTVIAALALPDMLFEPDRRRTDVTTL</sequence>
<comment type="caution">
    <text evidence="1">The sequence shown here is derived from an EMBL/GenBank/DDBJ whole genome shotgun (WGS) entry which is preliminary data.</text>
</comment>